<feature type="transmembrane region" description="Helical" evidence="6">
    <location>
        <begin position="147"/>
        <end position="168"/>
    </location>
</feature>
<feature type="domain" description="Major facilitator superfamily (MFS) profile" evidence="7">
    <location>
        <begin position="21"/>
        <end position="396"/>
    </location>
</feature>
<keyword evidence="5 6" id="KW-0472">Membrane</keyword>
<dbReference type="SUPFAM" id="SSF103473">
    <property type="entry name" value="MFS general substrate transporter"/>
    <property type="match status" value="1"/>
</dbReference>
<dbReference type="PANTHER" id="PTHR43124:SF3">
    <property type="entry name" value="CHLORAMPHENICOL EFFLUX PUMP RV0191"/>
    <property type="match status" value="1"/>
</dbReference>
<feature type="transmembrane region" description="Helical" evidence="6">
    <location>
        <begin position="217"/>
        <end position="240"/>
    </location>
</feature>
<evidence type="ECO:0000259" key="7">
    <source>
        <dbReference type="PROSITE" id="PS50850"/>
    </source>
</evidence>
<dbReference type="InterPro" id="IPR036259">
    <property type="entry name" value="MFS_trans_sf"/>
</dbReference>
<name>A0A5P2C1M2_STRVZ</name>
<dbReference type="GO" id="GO:0022857">
    <property type="term" value="F:transmembrane transporter activity"/>
    <property type="evidence" value="ECO:0007669"/>
    <property type="project" value="InterPro"/>
</dbReference>
<dbReference type="PROSITE" id="PS50850">
    <property type="entry name" value="MFS"/>
    <property type="match status" value="1"/>
</dbReference>
<feature type="transmembrane region" description="Helical" evidence="6">
    <location>
        <begin position="284"/>
        <end position="304"/>
    </location>
</feature>
<feature type="transmembrane region" description="Helical" evidence="6">
    <location>
        <begin position="343"/>
        <end position="360"/>
    </location>
</feature>
<feature type="transmembrane region" description="Helical" evidence="6">
    <location>
        <begin position="88"/>
        <end position="111"/>
    </location>
</feature>
<organism evidence="8 9">
    <name type="scientific">Streptomyces venezuelae</name>
    <dbReference type="NCBI Taxonomy" id="54571"/>
    <lineage>
        <taxon>Bacteria</taxon>
        <taxon>Bacillati</taxon>
        <taxon>Actinomycetota</taxon>
        <taxon>Actinomycetes</taxon>
        <taxon>Kitasatosporales</taxon>
        <taxon>Streptomycetaceae</taxon>
        <taxon>Streptomyces</taxon>
    </lineage>
</organism>
<dbReference type="EMBL" id="CP029192">
    <property type="protein sequence ID" value="QES36357.1"/>
    <property type="molecule type" value="Genomic_DNA"/>
</dbReference>
<evidence type="ECO:0000256" key="2">
    <source>
        <dbReference type="ARBA" id="ARBA00022475"/>
    </source>
</evidence>
<feature type="transmembrane region" description="Helical" evidence="6">
    <location>
        <begin position="56"/>
        <end position="76"/>
    </location>
</feature>
<evidence type="ECO:0000256" key="1">
    <source>
        <dbReference type="ARBA" id="ARBA00004651"/>
    </source>
</evidence>
<dbReference type="Proteomes" id="UP000322927">
    <property type="component" value="Chromosome"/>
</dbReference>
<accession>A0A5P2C1M2</accession>
<evidence type="ECO:0000256" key="6">
    <source>
        <dbReference type="SAM" id="Phobius"/>
    </source>
</evidence>
<dbReference type="InterPro" id="IPR011701">
    <property type="entry name" value="MFS"/>
</dbReference>
<dbReference type="InterPro" id="IPR020846">
    <property type="entry name" value="MFS_dom"/>
</dbReference>
<evidence type="ECO:0000256" key="4">
    <source>
        <dbReference type="ARBA" id="ARBA00022989"/>
    </source>
</evidence>
<dbReference type="RefSeq" id="WP_150218632.1">
    <property type="nucleotide sequence ID" value="NZ_CP029192.1"/>
</dbReference>
<sequence length="399" mass="39480">MSQSTRIPMRTVSLPPPRGRLAVLAVAAATFSVVTTEMLPVGLLTSLGAGLRVSDGTAGLAVTLPGLVAALAALLLPVAMRRADRRTVLALLMALLAAANVVSALAPVFAVLLVARVLVGVCIGGVWAIAAGLGVRLVRAEGAGRATAVIFSGIAVASVLGVPAGTLLGELAGWRWGFAALAALALGVAGLLATVLPRLPADEGIRLGVFPALLRIGRLRAGLLAVTLLVTGHFAAYTYIRPVLERVPGIGAGLISGLLLAYGTAGIVGNFAGGAVAARDPRRALLAICAGLAAVVLLMVPAGASLAASVALLVAWGLAYGGVSVSAQNWVMAAAPHAREAASALFAGVFNVAIALGAFAGGRVADSRGAGAVLWLGGGLAGLSLVAVACAKGAATRER</sequence>
<protein>
    <submittedName>
        <fullName evidence="8">MFS transporter</fullName>
    </submittedName>
</protein>
<evidence type="ECO:0000256" key="5">
    <source>
        <dbReference type="ARBA" id="ARBA00023136"/>
    </source>
</evidence>
<comment type="subcellular location">
    <subcellularLocation>
        <location evidence="1">Cell membrane</location>
        <topology evidence="1">Multi-pass membrane protein</topology>
    </subcellularLocation>
</comment>
<dbReference type="Gene3D" id="1.20.1250.20">
    <property type="entry name" value="MFS general substrate transporter like domains"/>
    <property type="match status" value="1"/>
</dbReference>
<feature type="transmembrane region" description="Helical" evidence="6">
    <location>
        <begin position="252"/>
        <end position="272"/>
    </location>
</feature>
<dbReference type="AlphaFoldDB" id="A0A5P2C1M2"/>
<dbReference type="CDD" id="cd17324">
    <property type="entry name" value="MFS_NepI_like"/>
    <property type="match status" value="1"/>
</dbReference>
<dbReference type="GO" id="GO:0005886">
    <property type="term" value="C:plasma membrane"/>
    <property type="evidence" value="ECO:0007669"/>
    <property type="project" value="UniProtKB-SubCell"/>
</dbReference>
<keyword evidence="3 6" id="KW-0812">Transmembrane</keyword>
<dbReference type="Pfam" id="PF07690">
    <property type="entry name" value="MFS_1"/>
    <property type="match status" value="1"/>
</dbReference>
<evidence type="ECO:0000313" key="8">
    <source>
        <dbReference type="EMBL" id="QES36357.1"/>
    </source>
</evidence>
<dbReference type="PANTHER" id="PTHR43124">
    <property type="entry name" value="PURINE EFFLUX PUMP PBUE"/>
    <property type="match status" value="1"/>
</dbReference>
<dbReference type="OrthoDB" id="9814237at2"/>
<reference evidence="8 9" key="1">
    <citation type="submission" date="2018-05" db="EMBL/GenBank/DDBJ databases">
        <title>Streptomyces venezuelae.</title>
        <authorList>
            <person name="Kim W."/>
            <person name="Lee N."/>
            <person name="Cho B.-K."/>
        </authorList>
    </citation>
    <scope>NUCLEOTIDE SEQUENCE [LARGE SCALE GENOMIC DNA]</scope>
    <source>
        <strain evidence="8 9">ATCC 14584</strain>
    </source>
</reference>
<feature type="transmembrane region" description="Helical" evidence="6">
    <location>
        <begin position="174"/>
        <end position="196"/>
    </location>
</feature>
<feature type="transmembrane region" description="Helical" evidence="6">
    <location>
        <begin position="117"/>
        <end position="135"/>
    </location>
</feature>
<feature type="transmembrane region" description="Helical" evidence="6">
    <location>
        <begin position="310"/>
        <end position="331"/>
    </location>
</feature>
<gene>
    <name evidence="8" type="ORF">DEJ48_25780</name>
</gene>
<keyword evidence="4 6" id="KW-1133">Transmembrane helix</keyword>
<feature type="transmembrane region" description="Helical" evidence="6">
    <location>
        <begin position="372"/>
        <end position="391"/>
    </location>
</feature>
<evidence type="ECO:0000313" key="9">
    <source>
        <dbReference type="Proteomes" id="UP000322927"/>
    </source>
</evidence>
<proteinExistence type="predicted"/>
<feature type="transmembrane region" description="Helical" evidence="6">
    <location>
        <begin position="21"/>
        <end position="44"/>
    </location>
</feature>
<dbReference type="InterPro" id="IPR050189">
    <property type="entry name" value="MFS_Efflux_Transporters"/>
</dbReference>
<evidence type="ECO:0000256" key="3">
    <source>
        <dbReference type="ARBA" id="ARBA00022692"/>
    </source>
</evidence>
<keyword evidence="2" id="KW-1003">Cell membrane</keyword>